<protein>
    <submittedName>
        <fullName evidence="1">Uncharacterized protein</fullName>
    </submittedName>
</protein>
<sequence length="118" mass="13662">MIRKAVLILVVIVLSFSDEYIIKKIKDGGTIRNISIPINKYRNNNKVGIIVKFNSNRIDIKEFELTYSLKFIKKLSIGYYIFSNNSNLSDIDLVGKIIEKERDIETIKVNERINPTIL</sequence>
<dbReference type="AlphaFoldDB" id="A0A1W1EJ66"/>
<proteinExistence type="predicted"/>
<dbReference type="EMBL" id="FRYL01000021">
    <property type="protein sequence ID" value="SHO80904.1"/>
    <property type="molecule type" value="Genomic_DNA"/>
</dbReference>
<evidence type="ECO:0000313" key="1">
    <source>
        <dbReference type="EMBL" id="SHO80904.1"/>
    </source>
</evidence>
<gene>
    <name evidence="1" type="ORF">MNB_SV-15-554</name>
</gene>
<reference evidence="1" key="1">
    <citation type="submission" date="2016-10" db="EMBL/GenBank/DDBJ databases">
        <authorList>
            <person name="de Groot N.N."/>
        </authorList>
    </citation>
    <scope>NUCLEOTIDE SEQUENCE</scope>
</reference>
<organism evidence="1">
    <name type="scientific">hydrothermal vent metagenome</name>
    <dbReference type="NCBI Taxonomy" id="652676"/>
    <lineage>
        <taxon>unclassified sequences</taxon>
        <taxon>metagenomes</taxon>
        <taxon>ecological metagenomes</taxon>
    </lineage>
</organism>
<name>A0A1W1EJ66_9ZZZZ</name>
<accession>A0A1W1EJ66</accession>